<dbReference type="AlphaFoldDB" id="A0A512DKJ2"/>
<gene>
    <name evidence="2" type="ORF">SAE02_11130</name>
</gene>
<reference evidence="2 3" key="1">
    <citation type="submission" date="2019-07" db="EMBL/GenBank/DDBJ databases">
        <title>Whole genome shotgun sequence of Skermanella aerolata NBRC 106429.</title>
        <authorList>
            <person name="Hosoyama A."/>
            <person name="Uohara A."/>
            <person name="Ohji S."/>
            <person name="Ichikawa N."/>
        </authorList>
    </citation>
    <scope>NUCLEOTIDE SEQUENCE [LARGE SCALE GENOMIC DNA]</scope>
    <source>
        <strain evidence="2 3">NBRC 106429</strain>
    </source>
</reference>
<dbReference type="PANTHER" id="PTHR40114">
    <property type="entry name" value="SLR0698 PROTEIN"/>
    <property type="match status" value="1"/>
</dbReference>
<organism evidence="2 3">
    <name type="scientific">Skermanella aerolata</name>
    <dbReference type="NCBI Taxonomy" id="393310"/>
    <lineage>
        <taxon>Bacteria</taxon>
        <taxon>Pseudomonadati</taxon>
        <taxon>Pseudomonadota</taxon>
        <taxon>Alphaproteobacteria</taxon>
        <taxon>Rhodospirillales</taxon>
        <taxon>Azospirillaceae</taxon>
        <taxon>Skermanella</taxon>
    </lineage>
</organism>
<feature type="domain" description="CYTH" evidence="1">
    <location>
        <begin position="1"/>
        <end position="109"/>
    </location>
</feature>
<dbReference type="InterPro" id="IPR023577">
    <property type="entry name" value="CYTH_domain"/>
</dbReference>
<dbReference type="EMBL" id="BJYZ01000003">
    <property type="protein sequence ID" value="GEO36965.1"/>
    <property type="molecule type" value="Genomic_DNA"/>
</dbReference>
<keyword evidence="3" id="KW-1185">Reference proteome</keyword>
<dbReference type="Proteomes" id="UP000321523">
    <property type="component" value="Unassembled WGS sequence"/>
</dbReference>
<evidence type="ECO:0000313" key="2">
    <source>
        <dbReference type="EMBL" id="GEO36965.1"/>
    </source>
</evidence>
<dbReference type="InterPro" id="IPR033469">
    <property type="entry name" value="CYTH-like_dom_sf"/>
</dbReference>
<dbReference type="InterPro" id="IPR012042">
    <property type="entry name" value="NeuTTM/CthTTM-like"/>
</dbReference>
<dbReference type="Pfam" id="PF01928">
    <property type="entry name" value="CYTH"/>
    <property type="match status" value="1"/>
</dbReference>
<dbReference type="SMART" id="SM01118">
    <property type="entry name" value="CYTH"/>
    <property type="match status" value="1"/>
</dbReference>
<dbReference type="PANTHER" id="PTHR40114:SF1">
    <property type="entry name" value="SLR0698 PROTEIN"/>
    <property type="match status" value="1"/>
</dbReference>
<name>A0A512DKJ2_9PROT</name>
<accession>A0A512DKJ2</accession>
<dbReference type="SUPFAM" id="SSF55154">
    <property type="entry name" value="CYTH-like phosphatases"/>
    <property type="match status" value="1"/>
</dbReference>
<evidence type="ECO:0000313" key="3">
    <source>
        <dbReference type="Proteomes" id="UP000321523"/>
    </source>
</evidence>
<sequence>MRIRNDQAFLTIKGERRGLIRPEFERAVPFSWASTLLSRLPPETLIRKTRYEVGFAGMTWEIDVFDGRNSGLVVAEIELEHAEQEFELPDWVGAEVTFDERYGNSSLAVRPVSTWPAAA</sequence>
<dbReference type="Gene3D" id="2.40.320.10">
    <property type="entry name" value="Hypothetical Protein Pfu-838710-001"/>
    <property type="match status" value="1"/>
</dbReference>
<dbReference type="PIRSF" id="PIRSF016487">
    <property type="entry name" value="CYTH_UCP016487"/>
    <property type="match status" value="1"/>
</dbReference>
<comment type="caution">
    <text evidence="2">The sequence shown here is derived from an EMBL/GenBank/DDBJ whole genome shotgun (WGS) entry which is preliminary data.</text>
</comment>
<dbReference type="PROSITE" id="PS51707">
    <property type="entry name" value="CYTH"/>
    <property type="match status" value="1"/>
</dbReference>
<proteinExistence type="predicted"/>
<evidence type="ECO:0000259" key="1">
    <source>
        <dbReference type="PROSITE" id="PS51707"/>
    </source>
</evidence>
<protein>
    <recommendedName>
        <fullName evidence="1">CYTH domain-containing protein</fullName>
    </recommendedName>
</protein>